<accession>A0ABT8D1N3</accession>
<reference evidence="3" key="1">
    <citation type="journal article" date="2019" name="Int. J. Syst. Evol. Microbiol.">
        <title>The Global Catalogue of Microorganisms (GCM) 10K type strain sequencing project: providing services to taxonomists for standard genome sequencing and annotation.</title>
        <authorList>
            <consortium name="The Broad Institute Genomics Platform"/>
            <consortium name="The Broad Institute Genome Sequencing Center for Infectious Disease"/>
            <person name="Wu L."/>
            <person name="Ma J."/>
        </authorList>
    </citation>
    <scope>NUCLEOTIDE SEQUENCE [LARGE SCALE GENOMIC DNA]</scope>
    <source>
        <strain evidence="3">CECT 8482</strain>
    </source>
</reference>
<dbReference type="Proteomes" id="UP001243846">
    <property type="component" value="Unassembled WGS sequence"/>
</dbReference>
<feature type="region of interest" description="Disordered" evidence="1">
    <location>
        <begin position="195"/>
        <end position="222"/>
    </location>
</feature>
<keyword evidence="3" id="KW-1185">Reference proteome</keyword>
<gene>
    <name evidence="2" type="ORF">QWZ10_00875</name>
</gene>
<organism evidence="2 3">
    <name type="scientific">Paracoccus cavernae</name>
    <dbReference type="NCBI Taxonomy" id="1571207"/>
    <lineage>
        <taxon>Bacteria</taxon>
        <taxon>Pseudomonadati</taxon>
        <taxon>Pseudomonadota</taxon>
        <taxon>Alphaproteobacteria</taxon>
        <taxon>Rhodobacterales</taxon>
        <taxon>Paracoccaceae</taxon>
        <taxon>Paracoccus</taxon>
    </lineage>
</organism>
<protein>
    <submittedName>
        <fullName evidence="2">Uncharacterized protein</fullName>
    </submittedName>
</protein>
<evidence type="ECO:0000313" key="3">
    <source>
        <dbReference type="Proteomes" id="UP001243846"/>
    </source>
</evidence>
<proteinExistence type="predicted"/>
<name>A0ABT8D1N3_9RHOB</name>
<sequence length="233" mass="25000">MPNDLHIADKGLIKRVFAPGTTSDIQNRAVPKAKIKHLPLFIAHLRELPKMPPDIVKAGGGPDEHPRKPPPQMPTGIGLGEKASGEFVVLVQPHQPRSDIFQRLESRALEQAAMLQPAILEKFRQIDRFGGIEDGEGRKTWRPFSQAPFPVAAPAAVLRDGCDCPNKASRSSSGTDFRGEMPSCASSGIAPSIAFARNTRPRVAAPEGTPSPSPDAPVHGSSVTLLCMKPMSV</sequence>
<comment type="caution">
    <text evidence="2">The sequence shown here is derived from an EMBL/GenBank/DDBJ whole genome shotgun (WGS) entry which is preliminary data.</text>
</comment>
<evidence type="ECO:0000313" key="2">
    <source>
        <dbReference type="EMBL" id="MDN3710743.1"/>
    </source>
</evidence>
<dbReference type="EMBL" id="JAUFRC010000001">
    <property type="protein sequence ID" value="MDN3710743.1"/>
    <property type="molecule type" value="Genomic_DNA"/>
</dbReference>
<evidence type="ECO:0000256" key="1">
    <source>
        <dbReference type="SAM" id="MobiDB-lite"/>
    </source>
</evidence>